<organism evidence="4 5">
    <name type="scientific">Brevibacillus panacihumi</name>
    <dbReference type="NCBI Taxonomy" id="497735"/>
    <lineage>
        <taxon>Bacteria</taxon>
        <taxon>Bacillati</taxon>
        <taxon>Bacillota</taxon>
        <taxon>Bacilli</taxon>
        <taxon>Bacillales</taxon>
        <taxon>Paenibacillaceae</taxon>
        <taxon>Brevibacillus</taxon>
    </lineage>
</organism>
<name>A0A3M8CPN1_9BACL</name>
<dbReference type="Proteomes" id="UP000281915">
    <property type="component" value="Unassembled WGS sequence"/>
</dbReference>
<dbReference type="EMBL" id="RHHT01000029">
    <property type="protein sequence ID" value="RNB77614.1"/>
    <property type="molecule type" value="Genomic_DNA"/>
</dbReference>
<dbReference type="GO" id="GO:0016788">
    <property type="term" value="F:hydrolase activity, acting on ester bonds"/>
    <property type="evidence" value="ECO:0007669"/>
    <property type="project" value="TreeGrafter"/>
</dbReference>
<feature type="transmembrane region" description="Helical" evidence="3">
    <location>
        <begin position="119"/>
        <end position="139"/>
    </location>
</feature>
<dbReference type="PANTHER" id="PTHR40841">
    <property type="entry name" value="SIDEROPHORE TRIACETYLFUSARININE C ESTERASE"/>
    <property type="match status" value="1"/>
</dbReference>
<comment type="caution">
    <text evidence="4">The sequence shown here is derived from an EMBL/GenBank/DDBJ whole genome shotgun (WGS) entry which is preliminary data.</text>
</comment>
<keyword evidence="3" id="KW-0812">Transmembrane</keyword>
<evidence type="ECO:0000313" key="4">
    <source>
        <dbReference type="EMBL" id="RNB77614.1"/>
    </source>
</evidence>
<accession>A0A3M8CPN1</accession>
<keyword evidence="3" id="KW-0472">Membrane</keyword>
<gene>
    <name evidence="4" type="ORF">EDM58_14115</name>
</gene>
<dbReference type="Gene3D" id="3.40.50.1820">
    <property type="entry name" value="alpha/beta hydrolase"/>
    <property type="match status" value="2"/>
</dbReference>
<evidence type="ECO:0000256" key="3">
    <source>
        <dbReference type="SAM" id="Phobius"/>
    </source>
</evidence>
<evidence type="ECO:0000313" key="5">
    <source>
        <dbReference type="Proteomes" id="UP000281915"/>
    </source>
</evidence>
<evidence type="ECO:0000256" key="1">
    <source>
        <dbReference type="ARBA" id="ARBA00005622"/>
    </source>
</evidence>
<evidence type="ECO:0000256" key="2">
    <source>
        <dbReference type="ARBA" id="ARBA00022801"/>
    </source>
</evidence>
<dbReference type="InterPro" id="IPR052558">
    <property type="entry name" value="Siderophore_Hydrolase_D"/>
</dbReference>
<keyword evidence="3" id="KW-1133">Transmembrane helix</keyword>
<dbReference type="InterPro" id="IPR029058">
    <property type="entry name" value="AB_hydrolase_fold"/>
</dbReference>
<reference evidence="4 5" key="1">
    <citation type="submission" date="2018-10" db="EMBL/GenBank/DDBJ databases">
        <title>Phylogenomics of Brevibacillus.</title>
        <authorList>
            <person name="Dunlap C."/>
        </authorList>
    </citation>
    <scope>NUCLEOTIDE SEQUENCE [LARGE SCALE GENOMIC DNA]</scope>
    <source>
        <strain evidence="4 5">JCM 15085</strain>
    </source>
</reference>
<sequence>MNRYHSLNISDRALQIYLPPSYPTSDRRYPVAYVQDEGEAFTSCINYLDHLCTTGQLTEVILVGIPSHERNSEYTPWPAASLAAGKPPFEGRGRQYIDELADVIKPAIDRKYRTMPEPAHTGIIGGSLGALIAMFAGYWRPETFGRLGLLSTSFWYEGVLEFLRDQPVLSPNQRIYMSVGDCEGIYKSNRQRHMVENTLEAHAIWLEKGFPVQQLQFEKIAGGTHDLFFMAQQFPCALRWLFEEKKESDYSRNQADELVPFRRMTSGFEIPNTHHFSLRAKRSGREYRIFLSIPQEQSPKNGYPVLYVLDGNAVFGSMAEAMCLQGRKPHGIEPQVIVGIGYDAEVPIVTDERFYDYTEAAKTSELPERPDGSAWPKTGGIEDFIAFIEEDLKPAVEAVCPIDRRRQGLFGHSLGGYFALYMLFTRPEAFHSYIAASPSIWWKEHSLHKRWAAFEQRLQKGEIDAKLLIAIGAEEKPNMVADAEELYRWMVPCQTENFQASFRKLEREGHVSVLHPLISEAMRFLRG</sequence>
<proteinExistence type="inferred from homology"/>
<keyword evidence="2 4" id="KW-0378">Hydrolase</keyword>
<comment type="similarity">
    <text evidence="1">Belongs to the esterase D family.</text>
</comment>
<dbReference type="InterPro" id="IPR000801">
    <property type="entry name" value="Esterase-like"/>
</dbReference>
<dbReference type="PANTHER" id="PTHR40841:SF2">
    <property type="entry name" value="SIDEROPHORE-DEGRADING ESTERASE (EUROFUNG)"/>
    <property type="match status" value="1"/>
</dbReference>
<dbReference type="RefSeq" id="WP_122913886.1">
    <property type="nucleotide sequence ID" value="NZ_RHHT01000029.1"/>
</dbReference>
<dbReference type="AlphaFoldDB" id="A0A3M8CPN1"/>
<dbReference type="SUPFAM" id="SSF53474">
    <property type="entry name" value="alpha/beta-Hydrolases"/>
    <property type="match status" value="2"/>
</dbReference>
<dbReference type="Pfam" id="PF00756">
    <property type="entry name" value="Esterase"/>
    <property type="match status" value="2"/>
</dbReference>
<protein>
    <submittedName>
        <fullName evidence="4">Alpha/beta hydrolase</fullName>
    </submittedName>
</protein>